<evidence type="ECO:0000313" key="11">
    <source>
        <dbReference type="EMBL" id="VFS59973.1"/>
    </source>
</evidence>
<dbReference type="Proteomes" id="UP000401081">
    <property type="component" value="Unassembled WGS sequence"/>
</dbReference>
<dbReference type="Pfam" id="PF02660">
    <property type="entry name" value="G3P_acyltransf"/>
    <property type="match status" value="1"/>
</dbReference>
<dbReference type="InterPro" id="IPR003811">
    <property type="entry name" value="G3P_acylTferase_PlsY"/>
</dbReference>
<dbReference type="AlphaFoldDB" id="A0A485AJD5"/>
<dbReference type="GO" id="GO:0005886">
    <property type="term" value="C:plasma membrane"/>
    <property type="evidence" value="ECO:0007669"/>
    <property type="project" value="InterPro"/>
</dbReference>
<dbReference type="GO" id="GO:0043772">
    <property type="term" value="F:acyl-phosphate glycerol-3-phosphate acyltransferase activity"/>
    <property type="evidence" value="ECO:0007669"/>
    <property type="project" value="InterPro"/>
</dbReference>
<dbReference type="GO" id="GO:0008654">
    <property type="term" value="P:phospholipid biosynthetic process"/>
    <property type="evidence" value="ECO:0007669"/>
    <property type="project" value="UniProtKB-KW"/>
</dbReference>
<keyword evidence="12" id="KW-1185">Reference proteome</keyword>
<keyword evidence="2" id="KW-0444">Lipid biosynthesis</keyword>
<dbReference type="GO" id="GO:0004366">
    <property type="term" value="F:glycerol-3-phosphate O-acyltransferase activity"/>
    <property type="evidence" value="ECO:0007669"/>
    <property type="project" value="UniProtKB-EC"/>
</dbReference>
<feature type="transmembrane region" description="Helical" evidence="10">
    <location>
        <begin position="124"/>
        <end position="149"/>
    </location>
</feature>
<protein>
    <submittedName>
        <fullName evidence="11">G3P acyltransferase</fullName>
        <ecNumber evidence="11">2.3.1.15</ecNumber>
    </submittedName>
</protein>
<evidence type="ECO:0000256" key="7">
    <source>
        <dbReference type="ARBA" id="ARBA00023136"/>
    </source>
</evidence>
<keyword evidence="9" id="KW-1208">Phospholipid metabolism</keyword>
<evidence type="ECO:0000256" key="5">
    <source>
        <dbReference type="ARBA" id="ARBA00022989"/>
    </source>
</evidence>
<evidence type="ECO:0000256" key="4">
    <source>
        <dbReference type="ARBA" id="ARBA00022692"/>
    </source>
</evidence>
<sequence length="184" mass="20640">MGDYRKLLYKYNIHHDLLGFRLNRIPLPANYAYYPQMQRILSTFSKWNSVMSAIEPGMILLAYLLRLNLQRHSGSAASRGYLTLAAVVRGTPGATNVLRIGGKGAAVAVLIFRRPERDAPPSGVAYALGLSPFWLGLVAIAACLGHIWADIFPFPWRERCGHRIWRHCTYRSGFNGRLWPAPGC</sequence>
<evidence type="ECO:0000256" key="8">
    <source>
        <dbReference type="ARBA" id="ARBA00023209"/>
    </source>
</evidence>
<accession>A0A485AJD5</accession>
<proteinExistence type="predicted"/>
<keyword evidence="3 11" id="KW-0808">Transferase</keyword>
<dbReference type="EMBL" id="CAADJD010000014">
    <property type="protein sequence ID" value="VFS59973.1"/>
    <property type="molecule type" value="Genomic_DNA"/>
</dbReference>
<organism evidence="11 12">
    <name type="scientific">Kluyvera cryocrescens</name>
    <name type="common">Kluyvera citrophila</name>
    <dbReference type="NCBI Taxonomy" id="580"/>
    <lineage>
        <taxon>Bacteria</taxon>
        <taxon>Pseudomonadati</taxon>
        <taxon>Pseudomonadota</taxon>
        <taxon>Gammaproteobacteria</taxon>
        <taxon>Enterobacterales</taxon>
        <taxon>Enterobacteriaceae</taxon>
        <taxon>Kluyvera</taxon>
    </lineage>
</organism>
<evidence type="ECO:0000256" key="1">
    <source>
        <dbReference type="ARBA" id="ARBA00022475"/>
    </source>
</evidence>
<keyword evidence="7 10" id="KW-0472">Membrane</keyword>
<keyword evidence="8" id="KW-0594">Phospholipid biosynthesis</keyword>
<evidence type="ECO:0000256" key="2">
    <source>
        <dbReference type="ARBA" id="ARBA00022516"/>
    </source>
</evidence>
<dbReference type="EC" id="2.3.1.15" evidence="11"/>
<keyword evidence="4 10" id="KW-0812">Transmembrane</keyword>
<keyword evidence="1" id="KW-1003">Cell membrane</keyword>
<keyword evidence="5 10" id="KW-1133">Transmembrane helix</keyword>
<evidence type="ECO:0000256" key="9">
    <source>
        <dbReference type="ARBA" id="ARBA00023264"/>
    </source>
</evidence>
<reference evidence="11 12" key="1">
    <citation type="submission" date="2019-03" db="EMBL/GenBank/DDBJ databases">
        <authorList>
            <consortium name="Pathogen Informatics"/>
        </authorList>
    </citation>
    <scope>NUCLEOTIDE SEQUENCE [LARGE SCALE GENOMIC DNA]</scope>
    <source>
        <strain evidence="11 12">NCTC12993</strain>
    </source>
</reference>
<gene>
    <name evidence="11" type="primary">plsY</name>
    <name evidence="11" type="ORF">NCTC12993_01486</name>
</gene>
<evidence type="ECO:0000256" key="3">
    <source>
        <dbReference type="ARBA" id="ARBA00022679"/>
    </source>
</evidence>
<name>A0A485AJD5_KLUCR</name>
<keyword evidence="11" id="KW-0012">Acyltransferase</keyword>
<evidence type="ECO:0000313" key="12">
    <source>
        <dbReference type="Proteomes" id="UP000401081"/>
    </source>
</evidence>
<keyword evidence="6" id="KW-0443">Lipid metabolism</keyword>
<evidence type="ECO:0000256" key="10">
    <source>
        <dbReference type="SAM" id="Phobius"/>
    </source>
</evidence>
<evidence type="ECO:0000256" key="6">
    <source>
        <dbReference type="ARBA" id="ARBA00023098"/>
    </source>
</evidence>